<feature type="region of interest" description="Disordered" evidence="1">
    <location>
        <begin position="152"/>
        <end position="175"/>
    </location>
</feature>
<evidence type="ECO:0000313" key="2">
    <source>
        <dbReference type="EMBL" id="AQZ70234.1"/>
    </source>
</evidence>
<dbReference type="SUPFAM" id="SSF48452">
    <property type="entry name" value="TPR-like"/>
    <property type="match status" value="1"/>
</dbReference>
<dbReference type="InterPro" id="IPR011717">
    <property type="entry name" value="TPR-4"/>
</dbReference>
<dbReference type="Proteomes" id="UP000190797">
    <property type="component" value="Chromosome"/>
</dbReference>
<gene>
    <name evidence="2" type="ORF">BKM31_08385</name>
</gene>
<dbReference type="KEGG" id="noa:BKM31_08385"/>
<evidence type="ECO:0008006" key="4">
    <source>
        <dbReference type="Google" id="ProtNLM"/>
    </source>
</evidence>
<evidence type="ECO:0000256" key="1">
    <source>
        <dbReference type="SAM" id="MobiDB-lite"/>
    </source>
</evidence>
<evidence type="ECO:0000313" key="3">
    <source>
        <dbReference type="Proteomes" id="UP000190797"/>
    </source>
</evidence>
<sequence length="175" mass="18763">MTADPTLTRIGQGVELHHHQGRPDAARELFQQIWDDIGGEQGDPLHVCVLAHSMADVQDDVRQELEWDLRALSAAGRVTDEQVARAGVPLSVAGLYPSLHLNLSECYRKLGDLERAREHFQHARAGIGALADDAYGQLVKDGLERVAEHLGETVAPGGGGSGAVGNEPEEAGPRP</sequence>
<protein>
    <recommendedName>
        <fullName evidence="4">Tetratricopeptide repeat protein</fullName>
    </recommendedName>
</protein>
<reference evidence="3" key="1">
    <citation type="journal article" date="2017" name="Med. Chem. Commun.">
        <title>Nonomuraea sp. ATCC 55076 harbours the largest actinomycete chromosome to date and the kistamicin biosynthetic gene cluster.</title>
        <authorList>
            <person name="Nazari B."/>
            <person name="Forneris C.C."/>
            <person name="Gibson M.I."/>
            <person name="Moon K."/>
            <person name="Schramma K.R."/>
            <person name="Seyedsayamdost M.R."/>
        </authorList>
    </citation>
    <scope>NUCLEOTIDE SEQUENCE [LARGE SCALE GENOMIC DNA]</scope>
    <source>
        <strain evidence="3">ATCC 55076</strain>
    </source>
</reference>
<dbReference type="Pfam" id="PF07721">
    <property type="entry name" value="TPR_4"/>
    <property type="match status" value="2"/>
</dbReference>
<dbReference type="AlphaFoldDB" id="A0A1V0AJ37"/>
<dbReference type="InterPro" id="IPR011990">
    <property type="entry name" value="TPR-like_helical_dom_sf"/>
</dbReference>
<organism evidence="2 3">
    <name type="scientific">[Actinomadura] parvosata subsp. kistnae</name>
    <dbReference type="NCBI Taxonomy" id="1909395"/>
    <lineage>
        <taxon>Bacteria</taxon>
        <taxon>Bacillati</taxon>
        <taxon>Actinomycetota</taxon>
        <taxon>Actinomycetes</taxon>
        <taxon>Streptosporangiales</taxon>
        <taxon>Streptosporangiaceae</taxon>
        <taxon>Nonomuraea</taxon>
    </lineage>
</organism>
<name>A0A1V0AJ37_9ACTN</name>
<keyword evidence="3" id="KW-1185">Reference proteome</keyword>
<dbReference type="GO" id="GO:0042802">
    <property type="term" value="F:identical protein binding"/>
    <property type="evidence" value="ECO:0007669"/>
    <property type="project" value="InterPro"/>
</dbReference>
<accession>A0A1V0AJ37</accession>
<dbReference type="Gene3D" id="1.25.40.10">
    <property type="entry name" value="Tetratricopeptide repeat domain"/>
    <property type="match status" value="1"/>
</dbReference>
<proteinExistence type="predicted"/>
<dbReference type="EMBL" id="CP017717">
    <property type="protein sequence ID" value="AQZ70234.1"/>
    <property type="molecule type" value="Genomic_DNA"/>
</dbReference>
<dbReference type="OrthoDB" id="8450665at2"/>
<dbReference type="STRING" id="1909395.BKM31_08385"/>